<evidence type="ECO:0000313" key="6">
    <source>
        <dbReference type="EMBL" id="MCH8615454.1"/>
    </source>
</evidence>
<feature type="chain" id="PRO_5045169351" evidence="5">
    <location>
        <begin position="25"/>
        <end position="439"/>
    </location>
</feature>
<keyword evidence="5" id="KW-0732">Signal</keyword>
<evidence type="ECO:0000256" key="1">
    <source>
        <dbReference type="ARBA" id="ARBA00022737"/>
    </source>
</evidence>
<evidence type="ECO:0000256" key="2">
    <source>
        <dbReference type="ARBA" id="ARBA00022803"/>
    </source>
</evidence>
<evidence type="ECO:0000256" key="5">
    <source>
        <dbReference type="SAM" id="SignalP"/>
    </source>
</evidence>
<reference evidence="6 7" key="1">
    <citation type="submission" date="2022-03" db="EMBL/GenBank/DDBJ databases">
        <authorList>
            <person name="Jo J.-H."/>
            <person name="Im W.-T."/>
        </authorList>
    </citation>
    <scope>NUCLEOTIDE SEQUENCE [LARGE SCALE GENOMIC DNA]</scope>
    <source>
        <strain evidence="6 7">SM33</strain>
    </source>
</reference>
<dbReference type="InterPro" id="IPR019734">
    <property type="entry name" value="TPR_rpt"/>
</dbReference>
<dbReference type="Pfam" id="PF07719">
    <property type="entry name" value="TPR_2"/>
    <property type="match status" value="1"/>
</dbReference>
<proteinExistence type="predicted"/>
<dbReference type="PROSITE" id="PS50293">
    <property type="entry name" value="TPR_REGION"/>
    <property type="match status" value="1"/>
</dbReference>
<dbReference type="EMBL" id="JAKZHW010000001">
    <property type="protein sequence ID" value="MCH8615454.1"/>
    <property type="molecule type" value="Genomic_DNA"/>
</dbReference>
<dbReference type="Gene3D" id="1.25.40.10">
    <property type="entry name" value="Tetratricopeptide repeat domain"/>
    <property type="match status" value="1"/>
</dbReference>
<feature type="compositionally biased region" description="Low complexity" evidence="4">
    <location>
        <begin position="33"/>
        <end position="45"/>
    </location>
</feature>
<dbReference type="SMART" id="SM00028">
    <property type="entry name" value="TPR"/>
    <property type="match status" value="2"/>
</dbReference>
<name>A0ABS9VLR3_9SPHN</name>
<accession>A0ABS9VLR3</accession>
<gene>
    <name evidence="6" type="ORF">LZ016_04985</name>
</gene>
<dbReference type="PROSITE" id="PS50005">
    <property type="entry name" value="TPR"/>
    <property type="match status" value="1"/>
</dbReference>
<organism evidence="6 7">
    <name type="scientific">Sphingomonas telluris</name>
    <dbReference type="NCBI Taxonomy" id="2907998"/>
    <lineage>
        <taxon>Bacteria</taxon>
        <taxon>Pseudomonadati</taxon>
        <taxon>Pseudomonadota</taxon>
        <taxon>Alphaproteobacteria</taxon>
        <taxon>Sphingomonadales</taxon>
        <taxon>Sphingomonadaceae</taxon>
        <taxon>Sphingomonas</taxon>
    </lineage>
</organism>
<keyword evidence="1" id="KW-0677">Repeat</keyword>
<feature type="signal peptide" evidence="5">
    <location>
        <begin position="1"/>
        <end position="24"/>
    </location>
</feature>
<feature type="repeat" description="TPR" evidence="3">
    <location>
        <begin position="146"/>
        <end position="179"/>
    </location>
</feature>
<dbReference type="Proteomes" id="UP001203058">
    <property type="component" value="Unassembled WGS sequence"/>
</dbReference>
<evidence type="ECO:0000256" key="3">
    <source>
        <dbReference type="PROSITE-ProRule" id="PRU00339"/>
    </source>
</evidence>
<comment type="caution">
    <text evidence="6">The sequence shown here is derived from an EMBL/GenBank/DDBJ whole genome shotgun (WGS) entry which is preliminary data.</text>
</comment>
<dbReference type="SUPFAM" id="SSF48452">
    <property type="entry name" value="TPR-like"/>
    <property type="match status" value="2"/>
</dbReference>
<keyword evidence="2 3" id="KW-0802">TPR repeat</keyword>
<feature type="region of interest" description="Disordered" evidence="4">
    <location>
        <begin position="26"/>
        <end position="60"/>
    </location>
</feature>
<protein>
    <submittedName>
        <fullName evidence="6">Tetratricopeptide repeat protein</fullName>
    </submittedName>
</protein>
<sequence>MKSTLKMLGIVLVASTALATAAQAQRDYGSTSQATQNPQSRQPQQQEEKKPAKGGGATVTLGDKKIKISPEFAKAYQDLLAAVSANDATISAKSQAAHAAAKTPEEHYLAAQLDLKAAVAAKNDAGIGTALETMIGSGLLDQQQLPAAYLSLGKTRYNLKQFPQAATAFEKVLQLDPNNAEAKTLLDQTHVVGAANPAEAVALLQKSIAQQSAGGAKPPEDLYKRALSTAYKAKLPAAVDISRDWVSKYPTPGNWSDAIKIYRSLHDTDDQATLDLLRLARAAGAMKDEADYDRYAYAALTKGYPGEAKTVLEEGVKAGVVDPNKTPFKEEIAQAKQKAAGEEATLDNAAKSAIAGGTAKSALANGDLLYGYGQYAKAAEVYRATLKKPGADASLVNLHLGMALARSGDKAGAAAALNAVTGPRADIAKYWLAYVSTQS</sequence>
<dbReference type="RefSeq" id="WP_241446236.1">
    <property type="nucleotide sequence ID" value="NZ_JAKZHW010000001.1"/>
</dbReference>
<dbReference type="InterPro" id="IPR011990">
    <property type="entry name" value="TPR-like_helical_dom_sf"/>
</dbReference>
<keyword evidence="7" id="KW-1185">Reference proteome</keyword>
<evidence type="ECO:0000313" key="7">
    <source>
        <dbReference type="Proteomes" id="UP001203058"/>
    </source>
</evidence>
<dbReference type="InterPro" id="IPR013105">
    <property type="entry name" value="TPR_2"/>
</dbReference>
<evidence type="ECO:0000256" key="4">
    <source>
        <dbReference type="SAM" id="MobiDB-lite"/>
    </source>
</evidence>